<dbReference type="EMBL" id="JAGUCO010000011">
    <property type="protein sequence ID" value="MBS2099504.1"/>
    <property type="molecule type" value="Genomic_DNA"/>
</dbReference>
<accession>A0ABS5JYE8</accession>
<protein>
    <submittedName>
        <fullName evidence="2">DUF2490 domain-containing protein</fullName>
    </submittedName>
</protein>
<comment type="caution">
    <text evidence="2">The sequence shown here is derived from an EMBL/GenBank/DDBJ whole genome shotgun (WGS) entry which is preliminary data.</text>
</comment>
<keyword evidence="1" id="KW-0732">Signal</keyword>
<evidence type="ECO:0000256" key="1">
    <source>
        <dbReference type="SAM" id="SignalP"/>
    </source>
</evidence>
<dbReference type="Pfam" id="PF10677">
    <property type="entry name" value="DUF2490"/>
    <property type="match status" value="1"/>
</dbReference>
<feature type="signal peptide" evidence="1">
    <location>
        <begin position="1"/>
        <end position="20"/>
    </location>
</feature>
<reference evidence="2 3" key="1">
    <citation type="journal article" date="2015" name="Int. J. Syst. Evol. Microbiol.">
        <title>Carboxylicivirga linearis sp. nov., isolated from a sea cucumber culture pond.</title>
        <authorList>
            <person name="Wang F.Q."/>
            <person name="Zhou Y.X."/>
            <person name="Lin X.Z."/>
            <person name="Chen G.J."/>
            <person name="Du Z.J."/>
        </authorList>
    </citation>
    <scope>NUCLEOTIDE SEQUENCE [LARGE SCALE GENOMIC DNA]</scope>
    <source>
        <strain evidence="2 3">FB218</strain>
    </source>
</reference>
<sequence length="241" mass="29105">MRQRFYLITFLLLTVNTINAQVEDFVTWWNFSVKGEISKKISYSVEPELRFFENSSRLSSWQTEFNLGYEPIKNLDIGGIYRYTTDYEKINNRRRNRFSLYLKYQLKTGHFRWQYRGIWQNDFININSSPDGQIDYMGHRHKLTIKYRDKHWPVEPSAGVEHYIAIAPAKDAGEWKRRWFINIEREINKRLNAKISYKRQNEFDVANPDLTNILLVGLEYEPKFLKRKKKKKKDKDETKSK</sequence>
<evidence type="ECO:0000313" key="2">
    <source>
        <dbReference type="EMBL" id="MBS2099504.1"/>
    </source>
</evidence>
<gene>
    <name evidence="2" type="ORF">KEM10_14510</name>
</gene>
<proteinExistence type="predicted"/>
<dbReference type="RefSeq" id="WP_212216746.1">
    <property type="nucleotide sequence ID" value="NZ_JAGUCO010000011.1"/>
</dbReference>
<organism evidence="2 3">
    <name type="scientific">Carboxylicivirga linearis</name>
    <dbReference type="NCBI Taxonomy" id="1628157"/>
    <lineage>
        <taxon>Bacteria</taxon>
        <taxon>Pseudomonadati</taxon>
        <taxon>Bacteroidota</taxon>
        <taxon>Bacteroidia</taxon>
        <taxon>Marinilabiliales</taxon>
        <taxon>Marinilabiliaceae</taxon>
        <taxon>Carboxylicivirga</taxon>
    </lineage>
</organism>
<keyword evidence="3" id="KW-1185">Reference proteome</keyword>
<name>A0ABS5JYE8_9BACT</name>
<dbReference type="InterPro" id="IPR019619">
    <property type="entry name" value="DUF2490"/>
</dbReference>
<evidence type="ECO:0000313" key="3">
    <source>
        <dbReference type="Proteomes" id="UP000708576"/>
    </source>
</evidence>
<dbReference type="Proteomes" id="UP000708576">
    <property type="component" value="Unassembled WGS sequence"/>
</dbReference>
<feature type="chain" id="PRO_5045837029" evidence="1">
    <location>
        <begin position="21"/>
        <end position="241"/>
    </location>
</feature>